<sequence length="209" mass="23658">MSKLHVFDMDGTLIRGSACLAISDHVGELETVLLLEERWAKCEIGHVEYYELCLPLWKGLSEEVLEKCFQSSVWINGVTEVFDDICKRGETIVVITLSPNFFAEKIKRWGAHHTFGAIVEPGVPPRPELVLTPESKPEIIKKLVMEMGISLDDCVAYGDSSSDEPLFELLNHSVAMNASESLRTISRKQYDGWDLREAYELSRQLLDQK</sequence>
<protein>
    <submittedName>
        <fullName evidence="2">Unannotated protein</fullName>
    </submittedName>
</protein>
<name>A0A6J7U2F2_9ZZZZ</name>
<dbReference type="Gene3D" id="3.40.50.1000">
    <property type="entry name" value="HAD superfamily/HAD-like"/>
    <property type="match status" value="1"/>
</dbReference>
<dbReference type="SUPFAM" id="SSF56784">
    <property type="entry name" value="HAD-like"/>
    <property type="match status" value="1"/>
</dbReference>
<dbReference type="EMBL" id="CAFBQU010000004">
    <property type="protein sequence ID" value="CAB5060499.1"/>
    <property type="molecule type" value="Genomic_DNA"/>
</dbReference>
<dbReference type="InterPro" id="IPR036412">
    <property type="entry name" value="HAD-like_sf"/>
</dbReference>
<proteinExistence type="predicted"/>
<dbReference type="EMBL" id="CAFBPN010000002">
    <property type="protein sequence ID" value="CAB5007371.1"/>
    <property type="molecule type" value="Genomic_DNA"/>
</dbReference>
<evidence type="ECO:0000313" key="1">
    <source>
        <dbReference type="EMBL" id="CAB5007371.1"/>
    </source>
</evidence>
<gene>
    <name evidence="1" type="ORF">UFOPK4098_00088</name>
    <name evidence="2" type="ORF">UFOPK4347_00288</name>
</gene>
<accession>A0A6J7U2F2</accession>
<evidence type="ECO:0000313" key="2">
    <source>
        <dbReference type="EMBL" id="CAB5060499.1"/>
    </source>
</evidence>
<dbReference type="AlphaFoldDB" id="A0A6J7U2F2"/>
<dbReference type="InterPro" id="IPR023214">
    <property type="entry name" value="HAD_sf"/>
</dbReference>
<organism evidence="2">
    <name type="scientific">freshwater metagenome</name>
    <dbReference type="NCBI Taxonomy" id="449393"/>
    <lineage>
        <taxon>unclassified sequences</taxon>
        <taxon>metagenomes</taxon>
        <taxon>ecological metagenomes</taxon>
    </lineage>
</organism>
<dbReference type="Pfam" id="PF12710">
    <property type="entry name" value="HAD"/>
    <property type="match status" value="1"/>
</dbReference>
<reference evidence="2" key="1">
    <citation type="submission" date="2020-05" db="EMBL/GenBank/DDBJ databases">
        <authorList>
            <person name="Chiriac C."/>
            <person name="Salcher M."/>
            <person name="Ghai R."/>
            <person name="Kavagutti S V."/>
        </authorList>
    </citation>
    <scope>NUCLEOTIDE SEQUENCE</scope>
</reference>
<dbReference type="NCBIfam" id="TIGR01488">
    <property type="entry name" value="HAD-SF-IB"/>
    <property type="match status" value="1"/>
</dbReference>